<organism evidence="1 2">
    <name type="scientific">Phormidium tenue NIES-30</name>
    <dbReference type="NCBI Taxonomy" id="549789"/>
    <lineage>
        <taxon>Bacteria</taxon>
        <taxon>Bacillati</taxon>
        <taxon>Cyanobacteriota</taxon>
        <taxon>Cyanophyceae</taxon>
        <taxon>Oscillatoriophycideae</taxon>
        <taxon>Oscillatoriales</taxon>
        <taxon>Oscillatoriaceae</taxon>
        <taxon>Phormidium</taxon>
    </lineage>
</organism>
<dbReference type="EMBL" id="MRCG01000042">
    <property type="protein sequence ID" value="OKH42958.1"/>
    <property type="molecule type" value="Genomic_DNA"/>
</dbReference>
<reference evidence="1 2" key="1">
    <citation type="submission" date="2016-11" db="EMBL/GenBank/DDBJ databases">
        <title>Draft Genome Sequences of Nine Cyanobacterial Strains from Diverse Habitats.</title>
        <authorList>
            <person name="Zhu T."/>
            <person name="Hou S."/>
            <person name="Lu X."/>
            <person name="Hess W.R."/>
        </authorList>
    </citation>
    <scope>NUCLEOTIDE SEQUENCE [LARGE SCALE GENOMIC DNA]</scope>
    <source>
        <strain evidence="1 2">NIES-30</strain>
    </source>
</reference>
<dbReference type="RefSeq" id="WP_073611320.1">
    <property type="nucleotide sequence ID" value="NZ_MRCG01000042.1"/>
</dbReference>
<protein>
    <submittedName>
        <fullName evidence="1">Uncharacterized protein</fullName>
    </submittedName>
</protein>
<keyword evidence="2" id="KW-1185">Reference proteome</keyword>
<sequence length="78" mass="8752">MALIENIELNSKDRQSIHKAVECRASVISEGGEKYIQIDTYGSEERQEAGKVSQTIQLSKEAAKQLKRIIENTYPDIG</sequence>
<dbReference type="AlphaFoldDB" id="A0A1U7IXT3"/>
<dbReference type="STRING" id="549789.NIES30_25775"/>
<gene>
    <name evidence="1" type="ORF">NIES30_25775</name>
</gene>
<accession>A0A1U7IXT3</accession>
<evidence type="ECO:0000313" key="1">
    <source>
        <dbReference type="EMBL" id="OKH42958.1"/>
    </source>
</evidence>
<proteinExistence type="predicted"/>
<dbReference type="Proteomes" id="UP000185557">
    <property type="component" value="Unassembled WGS sequence"/>
</dbReference>
<evidence type="ECO:0000313" key="2">
    <source>
        <dbReference type="Proteomes" id="UP000185557"/>
    </source>
</evidence>
<comment type="caution">
    <text evidence="1">The sequence shown here is derived from an EMBL/GenBank/DDBJ whole genome shotgun (WGS) entry which is preliminary data.</text>
</comment>
<name>A0A1U7IXT3_9CYAN</name>